<dbReference type="RefSeq" id="XP_001886974.1">
    <property type="nucleotide sequence ID" value="XM_001886939.1"/>
</dbReference>
<name>B0DST8_LACBS</name>
<evidence type="ECO:0000313" key="2">
    <source>
        <dbReference type="Proteomes" id="UP000001194"/>
    </source>
</evidence>
<dbReference type="GeneID" id="6082599"/>
<protein>
    <submittedName>
        <fullName evidence="1">Predicted protein</fullName>
    </submittedName>
</protein>
<proteinExistence type="predicted"/>
<sequence>MKDMENIFQYTTVNSRCPRNFCKVMKNFDICICCIAINFFSRKVCCLMSSRNSICFTEINIETLEIC</sequence>
<dbReference type="EMBL" id="DS547131">
    <property type="protein sequence ID" value="EDR02297.1"/>
    <property type="molecule type" value="Genomic_DNA"/>
</dbReference>
<gene>
    <name evidence="1" type="ORF">LACBIDRAFT_309680</name>
</gene>
<dbReference type="AlphaFoldDB" id="B0DST8"/>
<dbReference type="KEGG" id="lbc:LACBIDRAFT_309680"/>
<evidence type="ECO:0000313" key="1">
    <source>
        <dbReference type="EMBL" id="EDR02297.1"/>
    </source>
</evidence>
<dbReference type="HOGENOM" id="CLU_2812832_0_0_1"/>
<reference evidence="1 2" key="1">
    <citation type="journal article" date="2008" name="Nature">
        <title>The genome of Laccaria bicolor provides insights into mycorrhizal symbiosis.</title>
        <authorList>
            <person name="Martin F."/>
            <person name="Aerts A."/>
            <person name="Ahren D."/>
            <person name="Brun A."/>
            <person name="Danchin E.G.J."/>
            <person name="Duchaussoy F."/>
            <person name="Gibon J."/>
            <person name="Kohler A."/>
            <person name="Lindquist E."/>
            <person name="Pereda V."/>
            <person name="Salamov A."/>
            <person name="Shapiro H.J."/>
            <person name="Wuyts J."/>
            <person name="Blaudez D."/>
            <person name="Buee M."/>
            <person name="Brokstein P."/>
            <person name="Canbaeck B."/>
            <person name="Cohen D."/>
            <person name="Courty P.E."/>
            <person name="Coutinho P.M."/>
            <person name="Delaruelle C."/>
            <person name="Detter J.C."/>
            <person name="Deveau A."/>
            <person name="DiFazio S."/>
            <person name="Duplessis S."/>
            <person name="Fraissinet-Tachet L."/>
            <person name="Lucic E."/>
            <person name="Frey-Klett P."/>
            <person name="Fourrey C."/>
            <person name="Feussner I."/>
            <person name="Gay G."/>
            <person name="Grimwood J."/>
            <person name="Hoegger P.J."/>
            <person name="Jain P."/>
            <person name="Kilaru S."/>
            <person name="Labbe J."/>
            <person name="Lin Y.C."/>
            <person name="Legue V."/>
            <person name="Le Tacon F."/>
            <person name="Marmeisse R."/>
            <person name="Melayah D."/>
            <person name="Montanini B."/>
            <person name="Muratet M."/>
            <person name="Nehls U."/>
            <person name="Niculita-Hirzel H."/>
            <person name="Oudot-Le Secq M.P."/>
            <person name="Peter M."/>
            <person name="Quesneville H."/>
            <person name="Rajashekar B."/>
            <person name="Reich M."/>
            <person name="Rouhier N."/>
            <person name="Schmutz J."/>
            <person name="Yin T."/>
            <person name="Chalot M."/>
            <person name="Henrissat B."/>
            <person name="Kuees U."/>
            <person name="Lucas S."/>
            <person name="Van de Peer Y."/>
            <person name="Podila G.K."/>
            <person name="Polle A."/>
            <person name="Pukkila P.J."/>
            <person name="Richardson P.M."/>
            <person name="Rouze P."/>
            <person name="Sanders I.R."/>
            <person name="Stajich J.E."/>
            <person name="Tunlid A."/>
            <person name="Tuskan G."/>
            <person name="Grigoriev I.V."/>
        </authorList>
    </citation>
    <scope>NUCLEOTIDE SEQUENCE [LARGE SCALE GENOMIC DNA]</scope>
    <source>
        <strain evidence="2">S238N-H82 / ATCC MYA-4686</strain>
    </source>
</reference>
<dbReference type="Proteomes" id="UP000001194">
    <property type="component" value="Unassembled WGS sequence"/>
</dbReference>
<organism evidence="2">
    <name type="scientific">Laccaria bicolor (strain S238N-H82 / ATCC MYA-4686)</name>
    <name type="common">Bicoloured deceiver</name>
    <name type="synonym">Laccaria laccata var. bicolor</name>
    <dbReference type="NCBI Taxonomy" id="486041"/>
    <lineage>
        <taxon>Eukaryota</taxon>
        <taxon>Fungi</taxon>
        <taxon>Dikarya</taxon>
        <taxon>Basidiomycota</taxon>
        <taxon>Agaricomycotina</taxon>
        <taxon>Agaricomycetes</taxon>
        <taxon>Agaricomycetidae</taxon>
        <taxon>Agaricales</taxon>
        <taxon>Agaricineae</taxon>
        <taxon>Hydnangiaceae</taxon>
        <taxon>Laccaria</taxon>
    </lineage>
</organism>
<keyword evidence="2" id="KW-1185">Reference proteome</keyword>
<dbReference type="InParanoid" id="B0DST8"/>
<accession>B0DST8</accession>